<proteinExistence type="predicted"/>
<accession>A0A1I0T2K0</accession>
<name>A0A1I0T2K0_9SPHI</name>
<gene>
    <name evidence="1" type="ORF">SAMN04488511_105210</name>
</gene>
<dbReference type="EMBL" id="FOJM01000005">
    <property type="protein sequence ID" value="SFA45971.1"/>
    <property type="molecule type" value="Genomic_DNA"/>
</dbReference>
<dbReference type="AlphaFoldDB" id="A0A1I0T2K0"/>
<reference evidence="2" key="1">
    <citation type="submission" date="2016-10" db="EMBL/GenBank/DDBJ databases">
        <authorList>
            <person name="Varghese N."/>
            <person name="Submissions S."/>
        </authorList>
    </citation>
    <scope>NUCLEOTIDE SEQUENCE [LARGE SCALE GENOMIC DNA]</scope>
    <source>
        <strain evidence="2">DSM 18130</strain>
    </source>
</reference>
<evidence type="ECO:0000313" key="1">
    <source>
        <dbReference type="EMBL" id="SFA45971.1"/>
    </source>
</evidence>
<keyword evidence="2" id="KW-1185">Reference proteome</keyword>
<protein>
    <submittedName>
        <fullName evidence="1">Uncharacterized protein</fullName>
    </submittedName>
</protein>
<dbReference type="Proteomes" id="UP000198836">
    <property type="component" value="Unassembled WGS sequence"/>
</dbReference>
<evidence type="ECO:0000313" key="2">
    <source>
        <dbReference type="Proteomes" id="UP000198836"/>
    </source>
</evidence>
<organism evidence="1 2">
    <name type="scientific">Pedobacter suwonensis</name>
    <dbReference type="NCBI Taxonomy" id="332999"/>
    <lineage>
        <taxon>Bacteria</taxon>
        <taxon>Pseudomonadati</taxon>
        <taxon>Bacteroidota</taxon>
        <taxon>Sphingobacteriia</taxon>
        <taxon>Sphingobacteriales</taxon>
        <taxon>Sphingobacteriaceae</taxon>
        <taxon>Pedobacter</taxon>
    </lineage>
</organism>
<sequence>MLFLSKLRSFSLFFGNVRSVVLGLFSPVIRYSPDEGSGAAATTGFIKPGVLLVRETWPACLSSSFVTMKEENGNFIALRLPIALQMRFSLILVLNEDDFVSGNFIALMLPIALQMRISLILVFNEEYL</sequence>